<evidence type="ECO:0000313" key="9">
    <source>
        <dbReference type="Proteomes" id="UP000085678"/>
    </source>
</evidence>
<dbReference type="Proteomes" id="UP000085678">
    <property type="component" value="Unplaced"/>
</dbReference>
<keyword evidence="5" id="KW-0407">Ion channel</keyword>
<evidence type="ECO:0000256" key="4">
    <source>
        <dbReference type="ARBA" id="ARBA00023136"/>
    </source>
</evidence>
<dbReference type="Pfam" id="PF02931">
    <property type="entry name" value="Neur_chan_LBD"/>
    <property type="match status" value="1"/>
</dbReference>
<comment type="subcellular location">
    <subcellularLocation>
        <location evidence="1">Membrane</location>
        <topology evidence="1">Multi-pass membrane protein</topology>
    </subcellularLocation>
</comment>
<keyword evidence="2 5" id="KW-0812">Transmembrane</keyword>
<feature type="transmembrane region" description="Helical" evidence="5">
    <location>
        <begin position="455"/>
        <end position="476"/>
    </location>
</feature>
<evidence type="ECO:0000256" key="2">
    <source>
        <dbReference type="ARBA" id="ARBA00022692"/>
    </source>
</evidence>
<evidence type="ECO:0000256" key="3">
    <source>
        <dbReference type="ARBA" id="ARBA00022989"/>
    </source>
</evidence>
<sequence>MFLGIVLVADVFLHMLTFESLFHGCSGVRDVFNQSAEYSLKEDLLAGYNRDVRPKINASEALDIDVRINPKSIVNLEVQEQVLTLSVVLEVYWYDEFLTWDSKNYDGIKYTSFSGSSIWLPELMLTSSPDDVAKINFPLSNYHVIVHENGWASYVLHTHFSTTCIFNVVMYPLDTQVCEFDVRPRISLPSLVKIKNLEVDNSHYANSSEWEMGETSWNIYGFEETDTNTSAFDSKDGMNMTFIVNDGKAVIKFRWKRMAGYHFVTIIVPTAIIAASTVMCFWLPPDGGERVSVGLTVLLSLMVFQELVANYVPVSSTNMPLIIVYICILTICTKVSLVSSIIVINIQNRSQLGQRVPRWARQFIFNFLAYILCMRIPDHVRRDLKKRRLSKNRVNSQASTPSHGVREVPKSGNSPGCSRKIQGNCETETVAANDESNLLETEWILAAKVTDSALFWNYIILQGSAIFLVIGTPLIYKDSPISSFID</sequence>
<dbReference type="InterPro" id="IPR038050">
    <property type="entry name" value="Neuro_actylchol_rec"/>
</dbReference>
<keyword evidence="9" id="KW-1185">Reference proteome</keyword>
<feature type="transmembrane region" description="Helical" evidence="5">
    <location>
        <begin position="261"/>
        <end position="284"/>
    </location>
</feature>
<dbReference type="InterPro" id="IPR006201">
    <property type="entry name" value="Neur_channel"/>
</dbReference>
<reference evidence="10" key="1">
    <citation type="submission" date="2025-08" db="UniProtKB">
        <authorList>
            <consortium name="RefSeq"/>
        </authorList>
    </citation>
    <scope>IDENTIFICATION</scope>
    <source>
        <tissue evidence="10">Gonads</tissue>
    </source>
</reference>
<dbReference type="SUPFAM" id="SSF63712">
    <property type="entry name" value="Nicotinic receptor ligand binding domain-like"/>
    <property type="match status" value="1"/>
</dbReference>
<evidence type="ECO:0000259" key="7">
    <source>
        <dbReference type="Pfam" id="PF02931"/>
    </source>
</evidence>
<dbReference type="InterPro" id="IPR018000">
    <property type="entry name" value="Neurotransmitter_ion_chnl_CS"/>
</dbReference>
<feature type="transmembrane region" description="Helical" evidence="5">
    <location>
        <begin position="290"/>
        <end position="309"/>
    </location>
</feature>
<dbReference type="InterPro" id="IPR036719">
    <property type="entry name" value="Neuro-gated_channel_TM_sf"/>
</dbReference>
<feature type="compositionally biased region" description="Polar residues" evidence="6">
    <location>
        <begin position="392"/>
        <end position="402"/>
    </location>
</feature>
<gene>
    <name evidence="10" type="primary">LOC106170582</name>
</gene>
<dbReference type="RefSeq" id="XP_013405943.1">
    <property type="nucleotide sequence ID" value="XM_013550489.1"/>
</dbReference>
<keyword evidence="3 5" id="KW-1133">Transmembrane helix</keyword>
<dbReference type="STRING" id="7574.A0A1S3J6K9"/>
<feature type="signal peptide" evidence="5">
    <location>
        <begin position="1"/>
        <end position="27"/>
    </location>
</feature>
<name>A0A1S3J6K9_LINAN</name>
<feature type="domain" description="Neurotransmitter-gated ion-channel ligand-binding" evidence="7">
    <location>
        <begin position="38"/>
        <end position="217"/>
    </location>
</feature>
<evidence type="ECO:0000313" key="10">
    <source>
        <dbReference type="RefSeq" id="XP_013405943.1"/>
    </source>
</evidence>
<dbReference type="GeneID" id="106170582"/>
<dbReference type="CDD" id="cd19051">
    <property type="entry name" value="LGIC_TM_cation"/>
    <property type="match status" value="1"/>
</dbReference>
<evidence type="ECO:0000256" key="6">
    <source>
        <dbReference type="SAM" id="MobiDB-lite"/>
    </source>
</evidence>
<dbReference type="PRINTS" id="PR00252">
    <property type="entry name" value="NRIONCHANNEL"/>
</dbReference>
<comment type="similarity">
    <text evidence="5">Belongs to the ligand-gated ion channel (TC 1.A.9) family.</text>
</comment>
<feature type="chain" id="PRO_5022263154" evidence="5">
    <location>
        <begin position="28"/>
        <end position="486"/>
    </location>
</feature>
<feature type="domain" description="Neurotransmitter-gated ion-channel transmembrane" evidence="8">
    <location>
        <begin position="266"/>
        <end position="460"/>
    </location>
</feature>
<dbReference type="Gene3D" id="2.70.170.10">
    <property type="entry name" value="Neurotransmitter-gated ion-channel ligand-binding domain"/>
    <property type="match status" value="1"/>
</dbReference>
<dbReference type="Pfam" id="PF02932">
    <property type="entry name" value="Neur_chan_memb"/>
    <property type="match status" value="1"/>
</dbReference>
<keyword evidence="4 5" id="KW-0472">Membrane</keyword>
<dbReference type="PANTHER" id="PTHR18945">
    <property type="entry name" value="NEUROTRANSMITTER GATED ION CHANNEL"/>
    <property type="match status" value="1"/>
</dbReference>
<dbReference type="KEGG" id="lak:106170582"/>
<feature type="region of interest" description="Disordered" evidence="6">
    <location>
        <begin position="388"/>
        <end position="419"/>
    </location>
</feature>
<accession>A0A1S3J6K9</accession>
<dbReference type="PROSITE" id="PS00236">
    <property type="entry name" value="NEUROTR_ION_CHANNEL"/>
    <property type="match status" value="1"/>
</dbReference>
<organism evidence="9 10">
    <name type="scientific">Lingula anatina</name>
    <name type="common">Brachiopod</name>
    <name type="synonym">Lingula unguis</name>
    <dbReference type="NCBI Taxonomy" id="7574"/>
    <lineage>
        <taxon>Eukaryota</taxon>
        <taxon>Metazoa</taxon>
        <taxon>Spiralia</taxon>
        <taxon>Lophotrochozoa</taxon>
        <taxon>Brachiopoda</taxon>
        <taxon>Linguliformea</taxon>
        <taxon>Lingulata</taxon>
        <taxon>Lingulida</taxon>
        <taxon>Linguloidea</taxon>
        <taxon>Lingulidae</taxon>
        <taxon>Lingula</taxon>
    </lineage>
</organism>
<dbReference type="InterPro" id="IPR036734">
    <property type="entry name" value="Neur_chan_lig-bd_sf"/>
</dbReference>
<protein>
    <submittedName>
        <fullName evidence="10">Neuronal acetylcholine receptor subunit alpha-7</fullName>
    </submittedName>
</protein>
<dbReference type="InParanoid" id="A0A1S3J6K9"/>
<feature type="transmembrane region" description="Helical" evidence="5">
    <location>
        <begin position="321"/>
        <end position="347"/>
    </location>
</feature>
<keyword evidence="10" id="KW-0675">Receptor</keyword>
<dbReference type="SUPFAM" id="SSF90112">
    <property type="entry name" value="Neurotransmitter-gated ion-channel transmembrane pore"/>
    <property type="match status" value="1"/>
</dbReference>
<dbReference type="GO" id="GO:0004888">
    <property type="term" value="F:transmembrane signaling receptor activity"/>
    <property type="evidence" value="ECO:0007669"/>
    <property type="project" value="InterPro"/>
</dbReference>
<dbReference type="InterPro" id="IPR006202">
    <property type="entry name" value="Neur_chan_lig-bd"/>
</dbReference>
<keyword evidence="5" id="KW-0406">Ion transport</keyword>
<dbReference type="GO" id="GO:0005230">
    <property type="term" value="F:extracellular ligand-gated monoatomic ion channel activity"/>
    <property type="evidence" value="ECO:0007669"/>
    <property type="project" value="InterPro"/>
</dbReference>
<keyword evidence="5" id="KW-0813">Transport</keyword>
<evidence type="ECO:0000259" key="8">
    <source>
        <dbReference type="Pfam" id="PF02932"/>
    </source>
</evidence>
<dbReference type="OMA" id="NSSEWEM"/>
<evidence type="ECO:0000256" key="1">
    <source>
        <dbReference type="ARBA" id="ARBA00004141"/>
    </source>
</evidence>
<dbReference type="Gene3D" id="1.20.58.390">
    <property type="entry name" value="Neurotransmitter-gated ion-channel transmembrane domain"/>
    <property type="match status" value="1"/>
</dbReference>
<dbReference type="InterPro" id="IPR006029">
    <property type="entry name" value="Neurotrans-gated_channel_TM"/>
</dbReference>
<keyword evidence="5" id="KW-0732">Signal</keyword>
<dbReference type="GO" id="GO:0016020">
    <property type="term" value="C:membrane"/>
    <property type="evidence" value="ECO:0007669"/>
    <property type="project" value="UniProtKB-SubCell"/>
</dbReference>
<proteinExistence type="inferred from homology"/>
<dbReference type="AlphaFoldDB" id="A0A1S3J6K9"/>
<dbReference type="CDD" id="cd18989">
    <property type="entry name" value="LGIC_ECD_cation"/>
    <property type="match status" value="1"/>
</dbReference>
<evidence type="ECO:0000256" key="5">
    <source>
        <dbReference type="RuleBase" id="RU000687"/>
    </source>
</evidence>